<keyword evidence="4 9" id="KW-1133">Transmembrane helix</keyword>
<feature type="region of interest" description="Disordered" evidence="8">
    <location>
        <begin position="76"/>
        <end position="114"/>
    </location>
</feature>
<dbReference type="PANTHER" id="PTHR11003">
    <property type="entry name" value="POTASSIUM CHANNEL, SUBFAMILY K"/>
    <property type="match status" value="1"/>
</dbReference>
<evidence type="ECO:0000256" key="7">
    <source>
        <dbReference type="ARBA" id="ARBA00023303"/>
    </source>
</evidence>
<comment type="caution">
    <text evidence="11">The sequence shown here is derived from an EMBL/GenBank/DDBJ whole genome shotgun (WGS) entry which is preliminary data.</text>
</comment>
<evidence type="ECO:0000256" key="4">
    <source>
        <dbReference type="ARBA" id="ARBA00022989"/>
    </source>
</evidence>
<accession>A0AAN9TMN5</accession>
<dbReference type="SUPFAM" id="SSF81324">
    <property type="entry name" value="Voltage-gated potassium channels"/>
    <property type="match status" value="2"/>
</dbReference>
<name>A0AAN9TMN5_9HEMI</name>
<evidence type="ECO:0000259" key="10">
    <source>
        <dbReference type="Pfam" id="PF07885"/>
    </source>
</evidence>
<gene>
    <name evidence="11" type="ORF">V9T40_006403</name>
</gene>
<dbReference type="Pfam" id="PF07885">
    <property type="entry name" value="Ion_trans_2"/>
    <property type="match status" value="2"/>
</dbReference>
<dbReference type="GO" id="GO:0015271">
    <property type="term" value="F:outward rectifier potassium channel activity"/>
    <property type="evidence" value="ECO:0007669"/>
    <property type="project" value="TreeGrafter"/>
</dbReference>
<dbReference type="EMBL" id="JBBCAQ010000014">
    <property type="protein sequence ID" value="KAK7598168.1"/>
    <property type="molecule type" value="Genomic_DNA"/>
</dbReference>
<evidence type="ECO:0000256" key="2">
    <source>
        <dbReference type="ARBA" id="ARBA00022448"/>
    </source>
</evidence>
<keyword evidence="12" id="KW-1185">Reference proteome</keyword>
<feature type="region of interest" description="Disordered" evidence="8">
    <location>
        <begin position="145"/>
        <end position="187"/>
    </location>
</feature>
<dbReference type="GO" id="GO:0030322">
    <property type="term" value="P:stabilization of membrane potential"/>
    <property type="evidence" value="ECO:0007669"/>
    <property type="project" value="TreeGrafter"/>
</dbReference>
<evidence type="ECO:0000256" key="5">
    <source>
        <dbReference type="ARBA" id="ARBA00023065"/>
    </source>
</evidence>
<dbReference type="GO" id="GO:0005886">
    <property type="term" value="C:plasma membrane"/>
    <property type="evidence" value="ECO:0007669"/>
    <property type="project" value="TreeGrafter"/>
</dbReference>
<dbReference type="AlphaFoldDB" id="A0AAN9TMN5"/>
<dbReference type="InterPro" id="IPR013099">
    <property type="entry name" value="K_chnl_dom"/>
</dbReference>
<keyword evidence="6 9" id="KW-0472">Membrane</keyword>
<feature type="domain" description="Potassium channel" evidence="10">
    <location>
        <begin position="3"/>
        <end position="40"/>
    </location>
</feature>
<feature type="transmembrane region" description="Helical" evidence="9">
    <location>
        <begin position="405"/>
        <end position="425"/>
    </location>
</feature>
<dbReference type="PANTHER" id="PTHR11003:SF334">
    <property type="entry name" value="FI03418P"/>
    <property type="match status" value="1"/>
</dbReference>
<feature type="region of interest" description="Disordered" evidence="8">
    <location>
        <begin position="208"/>
        <end position="297"/>
    </location>
</feature>
<feature type="domain" description="Potassium channel" evidence="10">
    <location>
        <begin position="352"/>
        <end position="428"/>
    </location>
</feature>
<evidence type="ECO:0000313" key="12">
    <source>
        <dbReference type="Proteomes" id="UP001367676"/>
    </source>
</evidence>
<dbReference type="GO" id="GO:0022841">
    <property type="term" value="F:potassium ion leak channel activity"/>
    <property type="evidence" value="ECO:0007669"/>
    <property type="project" value="TreeGrafter"/>
</dbReference>
<organism evidence="11 12">
    <name type="scientific">Parthenolecanium corni</name>
    <dbReference type="NCBI Taxonomy" id="536013"/>
    <lineage>
        <taxon>Eukaryota</taxon>
        <taxon>Metazoa</taxon>
        <taxon>Ecdysozoa</taxon>
        <taxon>Arthropoda</taxon>
        <taxon>Hexapoda</taxon>
        <taxon>Insecta</taxon>
        <taxon>Pterygota</taxon>
        <taxon>Neoptera</taxon>
        <taxon>Paraneoptera</taxon>
        <taxon>Hemiptera</taxon>
        <taxon>Sternorrhyncha</taxon>
        <taxon>Coccoidea</taxon>
        <taxon>Coccidae</taxon>
        <taxon>Parthenolecanium</taxon>
    </lineage>
</organism>
<dbReference type="Proteomes" id="UP001367676">
    <property type="component" value="Unassembled WGS sequence"/>
</dbReference>
<comment type="subcellular location">
    <subcellularLocation>
        <location evidence="1">Membrane</location>
        <topology evidence="1">Multi-pass membrane protein</topology>
    </subcellularLocation>
</comment>
<feature type="transmembrane region" description="Helical" evidence="9">
    <location>
        <begin position="19"/>
        <end position="41"/>
    </location>
</feature>
<feature type="transmembrane region" description="Helical" evidence="9">
    <location>
        <begin position="344"/>
        <end position="364"/>
    </location>
</feature>
<dbReference type="InterPro" id="IPR003280">
    <property type="entry name" value="2pore_dom_K_chnl"/>
</dbReference>
<feature type="compositionally biased region" description="Polar residues" evidence="8">
    <location>
        <begin position="88"/>
        <end position="104"/>
    </location>
</feature>
<proteinExistence type="predicted"/>
<evidence type="ECO:0000256" key="1">
    <source>
        <dbReference type="ARBA" id="ARBA00004141"/>
    </source>
</evidence>
<sequence>MEGYGHIAPKTPQGKIATIFYAVVGIPLMLLCLSNIGDVMAHSFRFIYWRICCYKCTQPPKKIPLPPRRVRSFRGTVRSHGNRYPGRSRTTSFRQSGRNSQKSADSAIGMSESYTRSSYSDTECRYYDEMDAENGMVDKNFNRQSQQSRYSDNVSMYQPSRQSHSQPPSYRSRGMPDSGLTDNDYLSRNSPVVFNKYALERDESYRVSKNRDAKYHQSRRRGRNILPRDDSDLYRTRGRRGPPMMTKDDSVLGSRRILGPTGIATMPSTSDYPPRYRRDRPHSTSSLGRHKENIGPSPRIMSPLGFAVHRQTFPRMNRDAYDDYYYDYYYDFYDYYQHDYSRPVPIWLCVFLVISYIIGGAVLFNEQEPEWGLFNSAYFCFITLTTIGFGDYVPRTDSSDAIGSAVCPLYLLFGIALLAMSFNLVQEEVINNVKTVARHLGIIKDEDSDE</sequence>
<evidence type="ECO:0000256" key="8">
    <source>
        <dbReference type="SAM" id="MobiDB-lite"/>
    </source>
</evidence>
<feature type="compositionally biased region" description="Polar residues" evidence="8">
    <location>
        <begin position="145"/>
        <end position="156"/>
    </location>
</feature>
<feature type="compositionally biased region" description="Low complexity" evidence="8">
    <location>
        <begin position="157"/>
        <end position="173"/>
    </location>
</feature>
<protein>
    <recommendedName>
        <fullName evidence="10">Potassium channel domain-containing protein</fullName>
    </recommendedName>
</protein>
<keyword evidence="5" id="KW-0406">Ion transport</keyword>
<evidence type="ECO:0000256" key="9">
    <source>
        <dbReference type="SAM" id="Phobius"/>
    </source>
</evidence>
<dbReference type="Gene3D" id="1.10.287.70">
    <property type="match status" value="2"/>
</dbReference>
<reference evidence="11 12" key="1">
    <citation type="submission" date="2024-03" db="EMBL/GenBank/DDBJ databases">
        <title>Adaptation during the transition from Ophiocordyceps entomopathogen to insect associate is accompanied by gene loss and intensified selection.</title>
        <authorList>
            <person name="Ward C.M."/>
            <person name="Onetto C.A."/>
            <person name="Borneman A.R."/>
        </authorList>
    </citation>
    <scope>NUCLEOTIDE SEQUENCE [LARGE SCALE GENOMIC DNA]</scope>
    <source>
        <strain evidence="11">AWRI1</strain>
        <tissue evidence="11">Single Adult Female</tissue>
    </source>
</reference>
<keyword evidence="2" id="KW-0813">Transport</keyword>
<evidence type="ECO:0000313" key="11">
    <source>
        <dbReference type="EMBL" id="KAK7598168.1"/>
    </source>
</evidence>
<evidence type="ECO:0000256" key="6">
    <source>
        <dbReference type="ARBA" id="ARBA00023136"/>
    </source>
</evidence>
<keyword evidence="7" id="KW-0407">Ion channel</keyword>
<keyword evidence="3 9" id="KW-0812">Transmembrane</keyword>
<feature type="transmembrane region" description="Helical" evidence="9">
    <location>
        <begin position="376"/>
        <end position="393"/>
    </location>
</feature>
<evidence type="ECO:0000256" key="3">
    <source>
        <dbReference type="ARBA" id="ARBA00022692"/>
    </source>
</evidence>
<feature type="compositionally biased region" description="Basic and acidic residues" evidence="8">
    <location>
        <begin position="226"/>
        <end position="235"/>
    </location>
</feature>